<accession>A0ABY2QYP9</accession>
<evidence type="ECO:0000256" key="10">
    <source>
        <dbReference type="SAM" id="Phobius"/>
    </source>
</evidence>
<comment type="catalytic activity">
    <reaction evidence="1">
        <text>ATP + protein L-histidine = ADP + protein N-phospho-L-histidine.</text>
        <dbReference type="EC" id="2.7.13.3"/>
    </reaction>
</comment>
<evidence type="ECO:0000313" key="12">
    <source>
        <dbReference type="EMBL" id="THV16736.1"/>
    </source>
</evidence>
<evidence type="ECO:0000256" key="4">
    <source>
        <dbReference type="ARBA" id="ARBA00022553"/>
    </source>
</evidence>
<comment type="subcellular location">
    <subcellularLocation>
        <location evidence="2">Membrane</location>
    </subcellularLocation>
</comment>
<dbReference type="SUPFAM" id="SSF55874">
    <property type="entry name" value="ATPase domain of HSP90 chaperone/DNA topoisomerase II/histidine kinase"/>
    <property type="match status" value="1"/>
</dbReference>
<name>A0ABY2QYP9_9HYPH</name>
<keyword evidence="5" id="KW-0808">Transferase</keyword>
<dbReference type="InterPro" id="IPR036097">
    <property type="entry name" value="HisK_dim/P_sf"/>
</dbReference>
<dbReference type="CDD" id="cd00075">
    <property type="entry name" value="HATPase"/>
    <property type="match status" value="1"/>
</dbReference>
<dbReference type="EMBL" id="STGT01000001">
    <property type="protein sequence ID" value="THV16736.1"/>
    <property type="molecule type" value="Genomic_DNA"/>
</dbReference>
<dbReference type="SMART" id="SM00387">
    <property type="entry name" value="HATPase_c"/>
    <property type="match status" value="1"/>
</dbReference>
<evidence type="ECO:0000256" key="3">
    <source>
        <dbReference type="ARBA" id="ARBA00012438"/>
    </source>
</evidence>
<dbReference type="Pfam" id="PF08521">
    <property type="entry name" value="2CSK_N"/>
    <property type="match status" value="1"/>
</dbReference>
<feature type="transmembrane region" description="Helical" evidence="10">
    <location>
        <begin position="160"/>
        <end position="183"/>
    </location>
</feature>
<feature type="domain" description="Histidine kinase" evidence="11">
    <location>
        <begin position="243"/>
        <end position="456"/>
    </location>
</feature>
<reference evidence="12 13" key="1">
    <citation type="submission" date="2019-04" db="EMBL/GenBank/DDBJ databases">
        <title>Genome sequence of strain 7209-2.</title>
        <authorList>
            <person name="Gao J."/>
            <person name="Sun J."/>
        </authorList>
    </citation>
    <scope>NUCLEOTIDE SEQUENCE [LARGE SCALE GENOMIC DNA]</scope>
    <source>
        <strain evidence="12 13">7209-2</strain>
    </source>
</reference>
<protein>
    <recommendedName>
        <fullName evidence="3">histidine kinase</fullName>
        <ecNumber evidence="3">2.7.13.3</ecNumber>
    </recommendedName>
</protein>
<dbReference type="Pfam" id="PF00512">
    <property type="entry name" value="HisKA"/>
    <property type="match status" value="1"/>
</dbReference>
<dbReference type="SUPFAM" id="SSF47384">
    <property type="entry name" value="Homodimeric domain of signal transducing histidine kinase"/>
    <property type="match status" value="1"/>
</dbReference>
<proteinExistence type="predicted"/>
<evidence type="ECO:0000256" key="1">
    <source>
        <dbReference type="ARBA" id="ARBA00000085"/>
    </source>
</evidence>
<evidence type="ECO:0000256" key="8">
    <source>
        <dbReference type="ARBA" id="ARBA00022989"/>
    </source>
</evidence>
<keyword evidence="6 10" id="KW-0812">Transmembrane</keyword>
<dbReference type="GO" id="GO:0016301">
    <property type="term" value="F:kinase activity"/>
    <property type="evidence" value="ECO:0007669"/>
    <property type="project" value="UniProtKB-KW"/>
</dbReference>
<dbReference type="Proteomes" id="UP000309667">
    <property type="component" value="Unassembled WGS sequence"/>
</dbReference>
<dbReference type="InterPro" id="IPR050428">
    <property type="entry name" value="TCS_sensor_his_kinase"/>
</dbReference>
<dbReference type="CDD" id="cd00082">
    <property type="entry name" value="HisKA"/>
    <property type="match status" value="1"/>
</dbReference>
<dbReference type="RefSeq" id="WP_136556360.1">
    <property type="nucleotide sequence ID" value="NZ_STGT01000001.1"/>
</dbReference>
<dbReference type="PRINTS" id="PR00344">
    <property type="entry name" value="BCTRLSENSOR"/>
</dbReference>
<dbReference type="PANTHER" id="PTHR45436">
    <property type="entry name" value="SENSOR HISTIDINE KINASE YKOH"/>
    <property type="match status" value="1"/>
</dbReference>
<evidence type="ECO:0000256" key="5">
    <source>
        <dbReference type="ARBA" id="ARBA00022679"/>
    </source>
</evidence>
<dbReference type="PROSITE" id="PS50109">
    <property type="entry name" value="HIS_KIN"/>
    <property type="match status" value="1"/>
</dbReference>
<dbReference type="EC" id="2.7.13.3" evidence="3"/>
<dbReference type="InterPro" id="IPR004358">
    <property type="entry name" value="Sig_transdc_His_kin-like_C"/>
</dbReference>
<evidence type="ECO:0000256" key="6">
    <source>
        <dbReference type="ARBA" id="ARBA00022692"/>
    </source>
</evidence>
<dbReference type="InterPro" id="IPR005467">
    <property type="entry name" value="His_kinase_dom"/>
</dbReference>
<keyword evidence="4" id="KW-0597">Phosphoprotein</keyword>
<gene>
    <name evidence="12" type="ORF">E9677_01655</name>
</gene>
<keyword evidence="7 12" id="KW-0418">Kinase</keyword>
<evidence type="ECO:0000256" key="9">
    <source>
        <dbReference type="ARBA" id="ARBA00023136"/>
    </source>
</evidence>
<dbReference type="Gene3D" id="1.10.287.130">
    <property type="match status" value="1"/>
</dbReference>
<keyword evidence="9 10" id="KW-0472">Membrane</keyword>
<dbReference type="InterPro" id="IPR036890">
    <property type="entry name" value="HATPase_C_sf"/>
</dbReference>
<dbReference type="InterPro" id="IPR013727">
    <property type="entry name" value="2CSK_N"/>
</dbReference>
<keyword evidence="8 10" id="KW-1133">Transmembrane helix</keyword>
<organism evidence="12 13">
    <name type="scientific">Rhizobium rhizophilum</name>
    <dbReference type="NCBI Taxonomy" id="1850373"/>
    <lineage>
        <taxon>Bacteria</taxon>
        <taxon>Pseudomonadati</taxon>
        <taxon>Pseudomonadota</taxon>
        <taxon>Alphaproteobacteria</taxon>
        <taxon>Hyphomicrobiales</taxon>
        <taxon>Rhizobiaceae</taxon>
        <taxon>Rhizobium/Agrobacterium group</taxon>
        <taxon>Rhizobium</taxon>
    </lineage>
</organism>
<sequence length="457" mass="50482">MRRLSLRSRLFLLLILPLIVIAGIASYARFEEAERLSQTLYDNTLLAVALTISRDVAISEGDILTEQLLEELTTALGDPVYYRITGPGGGLVTGYSDPPDVPDASDIQSGKPFFFDSTYLGQEVRSVVLREFLNQPRLQGWMTVEVWQTVSQRAALSRDLLFQSIALLATIILSAAVILWFGIKLGLKPLLDLQNAISLRTPDDLRPIRRWIPVELRPLVQTTNSLFERLSKAFEIRSAFISDAAHQLRNPIASIVTQAEAAVSSPDENTLRQRVASIAQSARATGRLTNQLLSLERVRGRSLRALFEETDLVALVSAKVRAFAEVQLLNDISVGFEVDGISRSVVCDPVMIEEMMANLLDNALRYGLREGGELDVMLSFSKEEVAIVVEDDGPGINEELRDRVFDRFFRADLDFGDGCGLGLAIVADIAEAHGGNSLCVSSQKGARFEIRLPLDQH</sequence>
<dbReference type="SMART" id="SM00388">
    <property type="entry name" value="HisKA"/>
    <property type="match status" value="1"/>
</dbReference>
<keyword evidence="13" id="KW-1185">Reference proteome</keyword>
<dbReference type="PANTHER" id="PTHR45436:SF1">
    <property type="entry name" value="SENSOR PROTEIN QSEC"/>
    <property type="match status" value="1"/>
</dbReference>
<evidence type="ECO:0000256" key="2">
    <source>
        <dbReference type="ARBA" id="ARBA00004370"/>
    </source>
</evidence>
<comment type="caution">
    <text evidence="12">The sequence shown here is derived from an EMBL/GenBank/DDBJ whole genome shotgun (WGS) entry which is preliminary data.</text>
</comment>
<evidence type="ECO:0000259" key="11">
    <source>
        <dbReference type="PROSITE" id="PS50109"/>
    </source>
</evidence>
<evidence type="ECO:0000313" key="13">
    <source>
        <dbReference type="Proteomes" id="UP000309667"/>
    </source>
</evidence>
<dbReference type="InterPro" id="IPR003594">
    <property type="entry name" value="HATPase_dom"/>
</dbReference>
<dbReference type="Pfam" id="PF02518">
    <property type="entry name" value="HATPase_c"/>
    <property type="match status" value="1"/>
</dbReference>
<dbReference type="InterPro" id="IPR003661">
    <property type="entry name" value="HisK_dim/P_dom"/>
</dbReference>
<evidence type="ECO:0000256" key="7">
    <source>
        <dbReference type="ARBA" id="ARBA00022777"/>
    </source>
</evidence>
<dbReference type="Gene3D" id="3.30.565.10">
    <property type="entry name" value="Histidine kinase-like ATPase, C-terminal domain"/>
    <property type="match status" value="1"/>
</dbReference>